<keyword evidence="3" id="KW-1185">Reference proteome</keyword>
<proteinExistence type="predicted"/>
<dbReference type="AlphaFoldDB" id="A0AAD4QTH7"/>
<evidence type="ECO:0000313" key="2">
    <source>
        <dbReference type="EMBL" id="KAI1699445.1"/>
    </source>
</evidence>
<reference evidence="2" key="1">
    <citation type="submission" date="2022-01" db="EMBL/GenBank/DDBJ databases">
        <title>Genome Sequence Resource for Two Populations of Ditylenchus destructor, the Migratory Endoparasitic Phytonematode.</title>
        <authorList>
            <person name="Zhang H."/>
            <person name="Lin R."/>
            <person name="Xie B."/>
        </authorList>
    </citation>
    <scope>NUCLEOTIDE SEQUENCE</scope>
    <source>
        <strain evidence="2">BazhouSP</strain>
    </source>
</reference>
<protein>
    <submittedName>
        <fullName evidence="2">Uncharacterized protein</fullName>
    </submittedName>
</protein>
<organism evidence="2 3">
    <name type="scientific">Ditylenchus destructor</name>
    <dbReference type="NCBI Taxonomy" id="166010"/>
    <lineage>
        <taxon>Eukaryota</taxon>
        <taxon>Metazoa</taxon>
        <taxon>Ecdysozoa</taxon>
        <taxon>Nematoda</taxon>
        <taxon>Chromadorea</taxon>
        <taxon>Rhabditida</taxon>
        <taxon>Tylenchina</taxon>
        <taxon>Tylenchomorpha</taxon>
        <taxon>Sphaerularioidea</taxon>
        <taxon>Anguinidae</taxon>
        <taxon>Anguininae</taxon>
        <taxon>Ditylenchus</taxon>
    </lineage>
</organism>
<dbReference type="Proteomes" id="UP001201812">
    <property type="component" value="Unassembled WGS sequence"/>
</dbReference>
<evidence type="ECO:0000256" key="1">
    <source>
        <dbReference type="SAM" id="SignalP"/>
    </source>
</evidence>
<gene>
    <name evidence="2" type="ORF">DdX_17324</name>
</gene>
<evidence type="ECO:0000313" key="3">
    <source>
        <dbReference type="Proteomes" id="UP001201812"/>
    </source>
</evidence>
<feature type="chain" id="PRO_5042005072" evidence="1">
    <location>
        <begin position="21"/>
        <end position="97"/>
    </location>
</feature>
<accession>A0AAD4QTH7</accession>
<feature type="signal peptide" evidence="1">
    <location>
        <begin position="1"/>
        <end position="20"/>
    </location>
</feature>
<comment type="caution">
    <text evidence="2">The sequence shown here is derived from an EMBL/GenBank/DDBJ whole genome shotgun (WGS) entry which is preliminary data.</text>
</comment>
<name>A0AAD4QTH7_9BILA</name>
<dbReference type="EMBL" id="JAKKPZ010000179">
    <property type="protein sequence ID" value="KAI1699445.1"/>
    <property type="molecule type" value="Genomic_DNA"/>
</dbReference>
<keyword evidence="1" id="KW-0732">Signal</keyword>
<sequence>MKSLIISFIIFMALFRQSVGYDGSCDKCLKYAGVACTLKMLPPCGYFNIQKYCKDGLKEDGWYCPESFIRYSNDLKRLLESGKASAEKICDLLKECP</sequence>